<accession>A0A2G8SH87</accession>
<feature type="region of interest" description="Disordered" evidence="1">
    <location>
        <begin position="572"/>
        <end position="599"/>
    </location>
</feature>
<dbReference type="Gene3D" id="3.80.10.10">
    <property type="entry name" value="Ribonuclease Inhibitor"/>
    <property type="match status" value="1"/>
</dbReference>
<proteinExistence type="predicted"/>
<dbReference type="EMBL" id="AYKW01000008">
    <property type="protein sequence ID" value="PIL33126.1"/>
    <property type="molecule type" value="Genomic_DNA"/>
</dbReference>
<dbReference type="InterPro" id="IPR032675">
    <property type="entry name" value="LRR_dom_sf"/>
</dbReference>
<name>A0A2G8SH87_9APHY</name>
<dbReference type="SUPFAM" id="SSF52047">
    <property type="entry name" value="RNI-like"/>
    <property type="match status" value="1"/>
</dbReference>
<dbReference type="SUPFAM" id="SSF81383">
    <property type="entry name" value="F-box domain"/>
    <property type="match status" value="1"/>
</dbReference>
<comment type="caution">
    <text evidence="3">The sequence shown here is derived from an EMBL/GenBank/DDBJ whole genome shotgun (WGS) entry which is preliminary data.</text>
</comment>
<reference evidence="3 4" key="1">
    <citation type="journal article" date="2015" name="Sci. Rep.">
        <title>Chromosome-level genome map provides insights into diverse defense mechanisms in the medicinal fungus Ganoderma sinense.</title>
        <authorList>
            <person name="Zhu Y."/>
            <person name="Xu J."/>
            <person name="Sun C."/>
            <person name="Zhou S."/>
            <person name="Xu H."/>
            <person name="Nelson D.R."/>
            <person name="Qian J."/>
            <person name="Song J."/>
            <person name="Luo H."/>
            <person name="Xiang L."/>
            <person name="Li Y."/>
            <person name="Xu Z."/>
            <person name="Ji A."/>
            <person name="Wang L."/>
            <person name="Lu S."/>
            <person name="Hayward A."/>
            <person name="Sun W."/>
            <person name="Li X."/>
            <person name="Schwartz D.C."/>
            <person name="Wang Y."/>
            <person name="Chen S."/>
        </authorList>
    </citation>
    <scope>NUCLEOTIDE SEQUENCE [LARGE SCALE GENOMIC DNA]</scope>
    <source>
        <strain evidence="3 4">ZZ0214-1</strain>
    </source>
</reference>
<gene>
    <name evidence="3" type="ORF">GSI_04575</name>
</gene>
<keyword evidence="4" id="KW-1185">Reference proteome</keyword>
<evidence type="ECO:0000256" key="1">
    <source>
        <dbReference type="SAM" id="MobiDB-lite"/>
    </source>
</evidence>
<sequence>MASVLPTPQLAFSLPDADLSSLMGLSDASEVREWTEGKISEYKKHILTLTAIHNSISPINKLPTEILQNVFELVPDRRCTVFWMLSLQSVCHRWRSVLLATPEYWVQGINEGMCLQVWEGDPDSRSYFCDLFLARSKPCPLELNMGTRSSKMWEVLEGHFDRVTSVSVRATDEENLLDIIWIMRKNMKSLQRLTLKVYRFRIRQCWLSWESDEFPHLEYLEIDSALFSSTAVPSLRTVILTGERKISLPDLLEGLEACPSIETLRLRITSDQELDDKRTQTWTPDHLVDLPNLRRLDVTGPTSDVYTFLSCISFPSTTRVVLNIDNVTGTGQRLVPANALLHRSSGLYTSPTIDRLLLVGSDLRSTGQATMFSMEGRIQGVTRLDVRPASWILDINYLVQFLDAFRARMVAELAVSFHHVVSGLDGEFWGRLFAALPDLRRLELLSPSVESRAGKRVVAAHFLASLRAPERARRGSVSIAWVLRGGRDSTSQLEAELEDIEHVLSEHVRAEGARLERLELYVTTPQPETENFATVNIPEGMTDGPARQLVARRHVARLGDAASVVVIGGGWDSEEDKGDTGCSKSEDVCMDMTDEEEEE</sequence>
<feature type="domain" description="F-box" evidence="2">
    <location>
        <begin position="56"/>
        <end position="108"/>
    </location>
</feature>
<dbReference type="AlphaFoldDB" id="A0A2G8SH87"/>
<evidence type="ECO:0000259" key="2">
    <source>
        <dbReference type="PROSITE" id="PS50181"/>
    </source>
</evidence>
<evidence type="ECO:0000313" key="4">
    <source>
        <dbReference type="Proteomes" id="UP000230002"/>
    </source>
</evidence>
<dbReference type="OrthoDB" id="2751071at2759"/>
<dbReference type="InterPro" id="IPR036047">
    <property type="entry name" value="F-box-like_dom_sf"/>
</dbReference>
<dbReference type="InterPro" id="IPR001810">
    <property type="entry name" value="F-box_dom"/>
</dbReference>
<protein>
    <recommendedName>
        <fullName evidence="2">F-box domain-containing protein</fullName>
    </recommendedName>
</protein>
<dbReference type="PROSITE" id="PS50181">
    <property type="entry name" value="FBOX"/>
    <property type="match status" value="1"/>
</dbReference>
<dbReference type="Proteomes" id="UP000230002">
    <property type="component" value="Unassembled WGS sequence"/>
</dbReference>
<organism evidence="3 4">
    <name type="scientific">Ganoderma sinense ZZ0214-1</name>
    <dbReference type="NCBI Taxonomy" id="1077348"/>
    <lineage>
        <taxon>Eukaryota</taxon>
        <taxon>Fungi</taxon>
        <taxon>Dikarya</taxon>
        <taxon>Basidiomycota</taxon>
        <taxon>Agaricomycotina</taxon>
        <taxon>Agaricomycetes</taxon>
        <taxon>Polyporales</taxon>
        <taxon>Polyporaceae</taxon>
        <taxon>Ganoderma</taxon>
    </lineage>
</organism>
<dbReference type="Gene3D" id="1.20.1280.50">
    <property type="match status" value="1"/>
</dbReference>
<feature type="compositionally biased region" description="Acidic residues" evidence="1">
    <location>
        <begin position="588"/>
        <end position="599"/>
    </location>
</feature>
<evidence type="ECO:0000313" key="3">
    <source>
        <dbReference type="EMBL" id="PIL33126.1"/>
    </source>
</evidence>